<comment type="caution">
    <text evidence="5">The sequence shown here is derived from an EMBL/GenBank/DDBJ whole genome shotgun (WGS) entry which is preliminary data.</text>
</comment>
<dbReference type="Proteomes" id="UP000216429">
    <property type="component" value="Unassembled WGS sequence"/>
</dbReference>
<dbReference type="Pfam" id="PF02746">
    <property type="entry name" value="MR_MLE_N"/>
    <property type="match status" value="1"/>
</dbReference>
<dbReference type="Pfam" id="PF13378">
    <property type="entry name" value="MR_MLE_C"/>
    <property type="match status" value="1"/>
</dbReference>
<dbReference type="InterPro" id="IPR013342">
    <property type="entry name" value="Mandelate_racemase_C"/>
</dbReference>
<proteinExistence type="predicted"/>
<dbReference type="SMART" id="SM00922">
    <property type="entry name" value="MR_MLE"/>
    <property type="match status" value="1"/>
</dbReference>
<dbReference type="GO" id="GO:0016052">
    <property type="term" value="P:carbohydrate catabolic process"/>
    <property type="evidence" value="ECO:0007669"/>
    <property type="project" value="TreeGrafter"/>
</dbReference>
<dbReference type="GO" id="GO:0000287">
    <property type="term" value="F:magnesium ion binding"/>
    <property type="evidence" value="ECO:0007669"/>
    <property type="project" value="TreeGrafter"/>
</dbReference>
<protein>
    <submittedName>
        <fullName evidence="5">Mandelate racemase</fullName>
    </submittedName>
</protein>
<sequence>MSGPALDIVITGIQARAVLVPLEHPIRTSVGVVDAAPLVLIDLHTSRPDVVGRAYLFTYTPLALAPTCLLVSQLAGVVAGQPLAPVDLDRRLGARLRLLGRTGLAGMACAGLDMAAWDALAVACEMPLARLLGGTCAPLAAYDSHAMDGEALGVRRAAQACEQGFRAIKTKIGYPTLQEDLRVLRALRRAVGDEVAIMADYNQGLSVPQAAQRLHALRDEGLCWIEEPTLQEDYAGHARLRGPVPVQMGENWFGVEEMHKALSAGACDYAMPDIMKIGGVTAWQRAAALAQAHGVPLSSHIFQEFSAHVLAASPGAHYLERMDLAAPILRQPLGFQDGQAIIGQAPGVGLQWDEAAVSRYRA</sequence>
<name>A0A261VUQ6_9BORD</name>
<dbReference type="PANTHER" id="PTHR13794:SF58">
    <property type="entry name" value="MITOCHONDRIAL ENOLASE SUPERFAMILY MEMBER 1"/>
    <property type="match status" value="1"/>
</dbReference>
<gene>
    <name evidence="5" type="ORF">CAL22_04660</name>
</gene>
<dbReference type="GO" id="GO:0016836">
    <property type="term" value="F:hydro-lyase activity"/>
    <property type="evidence" value="ECO:0007669"/>
    <property type="project" value="TreeGrafter"/>
</dbReference>
<keyword evidence="6" id="KW-1185">Reference proteome</keyword>
<dbReference type="GO" id="GO:0009063">
    <property type="term" value="P:amino acid catabolic process"/>
    <property type="evidence" value="ECO:0007669"/>
    <property type="project" value="InterPro"/>
</dbReference>
<dbReference type="EMBL" id="NEVU01000001">
    <property type="protein sequence ID" value="OZI77825.1"/>
    <property type="molecule type" value="Genomic_DNA"/>
</dbReference>
<dbReference type="SFLD" id="SFLDG00179">
    <property type="entry name" value="mandelate_racemase"/>
    <property type="match status" value="1"/>
</dbReference>
<dbReference type="RefSeq" id="WP_094810797.1">
    <property type="nucleotide sequence ID" value="NZ_NEVU01000001.1"/>
</dbReference>
<dbReference type="InterPro" id="IPR018110">
    <property type="entry name" value="Mandel_Rmase/mucon_lact_enz_CS"/>
</dbReference>
<dbReference type="OrthoDB" id="8609034at2"/>
<dbReference type="InterPro" id="IPR036849">
    <property type="entry name" value="Enolase-like_C_sf"/>
</dbReference>
<evidence type="ECO:0000256" key="3">
    <source>
        <dbReference type="ARBA" id="ARBA00022842"/>
    </source>
</evidence>
<dbReference type="InterPro" id="IPR029017">
    <property type="entry name" value="Enolase-like_N"/>
</dbReference>
<dbReference type="SUPFAM" id="SSF54826">
    <property type="entry name" value="Enolase N-terminal domain-like"/>
    <property type="match status" value="1"/>
</dbReference>
<dbReference type="InterPro" id="IPR013341">
    <property type="entry name" value="Mandelate_racemase_N_dom"/>
</dbReference>
<dbReference type="InterPro" id="IPR046945">
    <property type="entry name" value="RHMD-like"/>
</dbReference>
<dbReference type="PROSITE" id="PS00909">
    <property type="entry name" value="MR_MLE_2"/>
    <property type="match status" value="1"/>
</dbReference>
<keyword evidence="3" id="KW-0460">Magnesium</keyword>
<dbReference type="SUPFAM" id="SSF51604">
    <property type="entry name" value="Enolase C-terminal domain-like"/>
    <property type="match status" value="1"/>
</dbReference>
<dbReference type="Gene3D" id="3.20.20.120">
    <property type="entry name" value="Enolase-like C-terminal domain"/>
    <property type="match status" value="1"/>
</dbReference>
<organism evidence="5 6">
    <name type="scientific">Bordetella genomosp. 12</name>
    <dbReference type="NCBI Taxonomy" id="463035"/>
    <lineage>
        <taxon>Bacteria</taxon>
        <taxon>Pseudomonadati</taxon>
        <taxon>Pseudomonadota</taxon>
        <taxon>Betaproteobacteria</taxon>
        <taxon>Burkholderiales</taxon>
        <taxon>Alcaligenaceae</taxon>
        <taxon>Bordetella</taxon>
    </lineage>
</organism>
<accession>A0A261VUQ6</accession>
<reference evidence="6" key="1">
    <citation type="submission" date="2017-05" db="EMBL/GenBank/DDBJ databases">
        <title>Complete and WGS of Bordetella genogroups.</title>
        <authorList>
            <person name="Spilker T."/>
            <person name="Lipuma J."/>
        </authorList>
    </citation>
    <scope>NUCLEOTIDE SEQUENCE [LARGE SCALE GENOMIC DNA]</scope>
    <source>
        <strain evidence="6">AU6712</strain>
    </source>
</reference>
<evidence type="ECO:0000313" key="5">
    <source>
        <dbReference type="EMBL" id="OZI77825.1"/>
    </source>
</evidence>
<comment type="cofactor">
    <cofactor evidence="1">
        <name>Mg(2+)</name>
        <dbReference type="ChEBI" id="CHEBI:18420"/>
    </cofactor>
</comment>
<dbReference type="Gene3D" id="3.30.390.10">
    <property type="entry name" value="Enolase-like, N-terminal domain"/>
    <property type="match status" value="1"/>
</dbReference>
<evidence type="ECO:0000256" key="1">
    <source>
        <dbReference type="ARBA" id="ARBA00001946"/>
    </source>
</evidence>
<keyword evidence="2" id="KW-0479">Metal-binding</keyword>
<dbReference type="InterPro" id="IPR029065">
    <property type="entry name" value="Enolase_C-like"/>
</dbReference>
<dbReference type="PANTHER" id="PTHR13794">
    <property type="entry name" value="ENOLASE SUPERFAMILY, MANDELATE RACEMASE"/>
    <property type="match status" value="1"/>
</dbReference>
<evidence type="ECO:0000313" key="6">
    <source>
        <dbReference type="Proteomes" id="UP000216429"/>
    </source>
</evidence>
<dbReference type="SFLD" id="SFLDS00001">
    <property type="entry name" value="Enolase"/>
    <property type="match status" value="1"/>
</dbReference>
<dbReference type="AlphaFoldDB" id="A0A261VUQ6"/>
<evidence type="ECO:0000259" key="4">
    <source>
        <dbReference type="SMART" id="SM00922"/>
    </source>
</evidence>
<evidence type="ECO:0000256" key="2">
    <source>
        <dbReference type="ARBA" id="ARBA00022723"/>
    </source>
</evidence>
<feature type="domain" description="Mandelate racemase/muconate lactonizing enzyme C-terminal" evidence="4">
    <location>
        <begin position="151"/>
        <end position="247"/>
    </location>
</feature>